<evidence type="ECO:0000313" key="1">
    <source>
        <dbReference type="EMBL" id="TQM21818.1"/>
    </source>
</evidence>
<organism evidence="1 2">
    <name type="scientific">Chryseobacterium aquifrigidense</name>
    <dbReference type="NCBI Taxonomy" id="558021"/>
    <lineage>
        <taxon>Bacteria</taxon>
        <taxon>Pseudomonadati</taxon>
        <taxon>Bacteroidota</taxon>
        <taxon>Flavobacteriia</taxon>
        <taxon>Flavobacteriales</taxon>
        <taxon>Weeksellaceae</taxon>
        <taxon>Chryseobacterium group</taxon>
        <taxon>Chryseobacterium</taxon>
    </lineage>
</organism>
<evidence type="ECO:0000313" key="2">
    <source>
        <dbReference type="Proteomes" id="UP000316437"/>
    </source>
</evidence>
<dbReference type="Proteomes" id="UP000316437">
    <property type="component" value="Unassembled WGS sequence"/>
</dbReference>
<dbReference type="AlphaFoldDB" id="A0A543EJN4"/>
<accession>A0A543EJN4</accession>
<keyword evidence="2" id="KW-1185">Reference proteome</keyword>
<dbReference type="EMBL" id="VFPD01000001">
    <property type="protein sequence ID" value="TQM21818.1"/>
    <property type="molecule type" value="Genomic_DNA"/>
</dbReference>
<dbReference type="RefSeq" id="WP_047430019.1">
    <property type="nucleotide sequence ID" value="NZ_VFPD01000001.1"/>
</dbReference>
<proteinExistence type="predicted"/>
<protein>
    <submittedName>
        <fullName evidence="1">Uncharacterized protein</fullName>
    </submittedName>
</protein>
<gene>
    <name evidence="1" type="ORF">FB551_1517</name>
</gene>
<name>A0A543EJN4_9FLAO</name>
<comment type="caution">
    <text evidence="1">The sequence shown here is derived from an EMBL/GenBank/DDBJ whole genome shotgun (WGS) entry which is preliminary data.</text>
</comment>
<sequence length="97" mass="10706">MKKIIFIVAFGAAGLMSAKNITAKKVIKKAETIEKKAVNHSKVSQKTKAIFYNWIQVISPCGAVYYLEASDYDSVGDFTDDVIYFNAQKCGTSYPLA</sequence>
<reference evidence="1 2" key="1">
    <citation type="submission" date="2019-06" db="EMBL/GenBank/DDBJ databases">
        <title>Sorghum-associated microbial communities from plants grown in Nebraska, USA.</title>
        <authorList>
            <person name="Schachtman D."/>
        </authorList>
    </citation>
    <scope>NUCLEOTIDE SEQUENCE [LARGE SCALE GENOMIC DNA]</scope>
    <source>
        <strain evidence="1 2">110</strain>
    </source>
</reference>